<dbReference type="KEGG" id="dmo:Dmoj_GI20112"/>
<proteinExistence type="predicted"/>
<dbReference type="PANTHER" id="PTHR21112:SF0">
    <property type="entry name" value="CHEMOSENSORY PROTEIN A 29A-RELATED"/>
    <property type="match status" value="1"/>
</dbReference>
<protein>
    <recommendedName>
        <fullName evidence="4">MD-2-related lipid-recognition domain-containing protein</fullName>
    </recommendedName>
</protein>
<reference evidence="2 3" key="1">
    <citation type="journal article" date="2007" name="Nature">
        <title>Evolution of genes and genomes on the Drosophila phylogeny.</title>
        <authorList>
            <consortium name="Drosophila 12 Genomes Consortium"/>
            <person name="Clark A.G."/>
            <person name="Eisen M.B."/>
            <person name="Smith D.R."/>
            <person name="Bergman C.M."/>
            <person name="Oliver B."/>
            <person name="Markow T.A."/>
            <person name="Kaufman T.C."/>
            <person name="Kellis M."/>
            <person name="Gelbart W."/>
            <person name="Iyer V.N."/>
            <person name="Pollard D.A."/>
            <person name="Sackton T.B."/>
            <person name="Larracuente A.M."/>
            <person name="Singh N.D."/>
            <person name="Abad J.P."/>
            <person name="Abt D.N."/>
            <person name="Adryan B."/>
            <person name="Aguade M."/>
            <person name="Akashi H."/>
            <person name="Anderson W.W."/>
            <person name="Aquadro C.F."/>
            <person name="Ardell D.H."/>
            <person name="Arguello R."/>
            <person name="Artieri C.G."/>
            <person name="Barbash D.A."/>
            <person name="Barker D."/>
            <person name="Barsanti P."/>
            <person name="Batterham P."/>
            <person name="Batzoglou S."/>
            <person name="Begun D."/>
            <person name="Bhutkar A."/>
            <person name="Blanco E."/>
            <person name="Bosak S.A."/>
            <person name="Bradley R.K."/>
            <person name="Brand A.D."/>
            <person name="Brent M.R."/>
            <person name="Brooks A.N."/>
            <person name="Brown R.H."/>
            <person name="Butlin R.K."/>
            <person name="Caggese C."/>
            <person name="Calvi B.R."/>
            <person name="Bernardo de Carvalho A."/>
            <person name="Caspi A."/>
            <person name="Castrezana S."/>
            <person name="Celniker S.E."/>
            <person name="Chang J.L."/>
            <person name="Chapple C."/>
            <person name="Chatterji S."/>
            <person name="Chinwalla A."/>
            <person name="Civetta A."/>
            <person name="Clifton S.W."/>
            <person name="Comeron J.M."/>
            <person name="Costello J.C."/>
            <person name="Coyne J.A."/>
            <person name="Daub J."/>
            <person name="David R.G."/>
            <person name="Delcher A.L."/>
            <person name="Delehaunty K."/>
            <person name="Do C.B."/>
            <person name="Ebling H."/>
            <person name="Edwards K."/>
            <person name="Eickbush T."/>
            <person name="Evans J.D."/>
            <person name="Filipski A."/>
            <person name="Findeiss S."/>
            <person name="Freyhult E."/>
            <person name="Fulton L."/>
            <person name="Fulton R."/>
            <person name="Garcia A.C."/>
            <person name="Gardiner A."/>
            <person name="Garfield D.A."/>
            <person name="Garvin B.E."/>
            <person name="Gibson G."/>
            <person name="Gilbert D."/>
            <person name="Gnerre S."/>
            <person name="Godfrey J."/>
            <person name="Good R."/>
            <person name="Gotea V."/>
            <person name="Gravely B."/>
            <person name="Greenberg A.J."/>
            <person name="Griffiths-Jones S."/>
            <person name="Gross S."/>
            <person name="Guigo R."/>
            <person name="Gustafson E.A."/>
            <person name="Haerty W."/>
            <person name="Hahn M.W."/>
            <person name="Halligan D.L."/>
            <person name="Halpern A.L."/>
            <person name="Halter G.M."/>
            <person name="Han M.V."/>
            <person name="Heger A."/>
            <person name="Hillier L."/>
            <person name="Hinrichs A.S."/>
            <person name="Holmes I."/>
            <person name="Hoskins R.A."/>
            <person name="Hubisz M.J."/>
            <person name="Hultmark D."/>
            <person name="Huntley M.A."/>
            <person name="Jaffe D.B."/>
            <person name="Jagadeeshan S."/>
            <person name="Jeck W.R."/>
            <person name="Johnson J."/>
            <person name="Jones C.D."/>
            <person name="Jordan W.C."/>
            <person name="Karpen G.H."/>
            <person name="Kataoka E."/>
            <person name="Keightley P.D."/>
            <person name="Kheradpour P."/>
            <person name="Kirkness E.F."/>
            <person name="Koerich L.B."/>
            <person name="Kristiansen K."/>
            <person name="Kudrna D."/>
            <person name="Kulathinal R.J."/>
            <person name="Kumar S."/>
            <person name="Kwok R."/>
            <person name="Lander E."/>
            <person name="Langley C.H."/>
            <person name="Lapoint R."/>
            <person name="Lazzaro B.P."/>
            <person name="Lee S.J."/>
            <person name="Levesque L."/>
            <person name="Li R."/>
            <person name="Lin C.F."/>
            <person name="Lin M.F."/>
            <person name="Lindblad-Toh K."/>
            <person name="Llopart A."/>
            <person name="Long M."/>
            <person name="Low L."/>
            <person name="Lozovsky E."/>
            <person name="Lu J."/>
            <person name="Luo M."/>
            <person name="Machado C.A."/>
            <person name="Makalowski W."/>
            <person name="Marzo M."/>
            <person name="Matsuda M."/>
            <person name="Matzkin L."/>
            <person name="McAllister B."/>
            <person name="McBride C.S."/>
            <person name="McKernan B."/>
            <person name="McKernan K."/>
            <person name="Mendez-Lago M."/>
            <person name="Minx P."/>
            <person name="Mollenhauer M.U."/>
            <person name="Montooth K."/>
            <person name="Mount S.M."/>
            <person name="Mu X."/>
            <person name="Myers E."/>
            <person name="Negre B."/>
            <person name="Newfeld S."/>
            <person name="Nielsen R."/>
            <person name="Noor M.A."/>
            <person name="O'Grady P."/>
            <person name="Pachter L."/>
            <person name="Papaceit M."/>
            <person name="Parisi M.J."/>
            <person name="Parisi M."/>
            <person name="Parts L."/>
            <person name="Pedersen J.S."/>
            <person name="Pesole G."/>
            <person name="Phillippy A.M."/>
            <person name="Ponting C.P."/>
            <person name="Pop M."/>
            <person name="Porcelli D."/>
            <person name="Powell J.R."/>
            <person name="Prohaska S."/>
            <person name="Pruitt K."/>
            <person name="Puig M."/>
            <person name="Quesneville H."/>
            <person name="Ram K.R."/>
            <person name="Rand D."/>
            <person name="Rasmussen M.D."/>
            <person name="Reed L.K."/>
            <person name="Reenan R."/>
            <person name="Reily A."/>
            <person name="Remington K.A."/>
            <person name="Rieger T.T."/>
            <person name="Ritchie M.G."/>
            <person name="Robin C."/>
            <person name="Rogers Y.H."/>
            <person name="Rohde C."/>
            <person name="Rozas J."/>
            <person name="Rubenfield M.J."/>
            <person name="Ruiz A."/>
            <person name="Russo S."/>
            <person name="Salzberg S.L."/>
            <person name="Sanchez-Gracia A."/>
            <person name="Saranga D.J."/>
            <person name="Sato H."/>
            <person name="Schaeffer S.W."/>
            <person name="Schatz M.C."/>
            <person name="Schlenke T."/>
            <person name="Schwartz R."/>
            <person name="Segarra C."/>
            <person name="Singh R.S."/>
            <person name="Sirot L."/>
            <person name="Sirota M."/>
            <person name="Sisneros N.B."/>
            <person name="Smith C.D."/>
            <person name="Smith T.F."/>
            <person name="Spieth J."/>
            <person name="Stage D.E."/>
            <person name="Stark A."/>
            <person name="Stephan W."/>
            <person name="Strausberg R.L."/>
            <person name="Strempel S."/>
            <person name="Sturgill D."/>
            <person name="Sutton G."/>
            <person name="Sutton G.G."/>
            <person name="Tao W."/>
            <person name="Teichmann S."/>
            <person name="Tobari Y.N."/>
            <person name="Tomimura Y."/>
            <person name="Tsolas J.M."/>
            <person name="Valente V.L."/>
            <person name="Venter E."/>
            <person name="Venter J.C."/>
            <person name="Vicario S."/>
            <person name="Vieira F.G."/>
            <person name="Vilella A.J."/>
            <person name="Villasante A."/>
            <person name="Walenz B."/>
            <person name="Wang J."/>
            <person name="Wasserman M."/>
            <person name="Watts T."/>
            <person name="Wilson D."/>
            <person name="Wilson R.K."/>
            <person name="Wing R.A."/>
            <person name="Wolfner M.F."/>
            <person name="Wong A."/>
            <person name="Wong G.K."/>
            <person name="Wu C.I."/>
            <person name="Wu G."/>
            <person name="Yamamoto D."/>
            <person name="Yang H.P."/>
            <person name="Yang S.P."/>
            <person name="Yorke J.A."/>
            <person name="Yoshida K."/>
            <person name="Zdobnov E."/>
            <person name="Zhang P."/>
            <person name="Zhang Y."/>
            <person name="Zimin A.V."/>
            <person name="Baldwin J."/>
            <person name="Abdouelleil A."/>
            <person name="Abdulkadir J."/>
            <person name="Abebe A."/>
            <person name="Abera B."/>
            <person name="Abreu J."/>
            <person name="Acer S.C."/>
            <person name="Aftuck L."/>
            <person name="Alexander A."/>
            <person name="An P."/>
            <person name="Anderson E."/>
            <person name="Anderson S."/>
            <person name="Arachi H."/>
            <person name="Azer M."/>
            <person name="Bachantsang P."/>
            <person name="Barry A."/>
            <person name="Bayul T."/>
            <person name="Berlin A."/>
            <person name="Bessette D."/>
            <person name="Bloom T."/>
            <person name="Blye J."/>
            <person name="Boguslavskiy L."/>
            <person name="Bonnet C."/>
            <person name="Boukhgalter B."/>
            <person name="Bourzgui I."/>
            <person name="Brown A."/>
            <person name="Cahill P."/>
            <person name="Channer S."/>
            <person name="Cheshatsang Y."/>
            <person name="Chuda L."/>
            <person name="Citroen M."/>
            <person name="Collymore A."/>
            <person name="Cooke P."/>
            <person name="Costello M."/>
            <person name="D'Aco K."/>
            <person name="Daza R."/>
            <person name="De Haan G."/>
            <person name="DeGray S."/>
            <person name="DeMaso C."/>
            <person name="Dhargay N."/>
            <person name="Dooley K."/>
            <person name="Dooley E."/>
            <person name="Doricent M."/>
            <person name="Dorje P."/>
            <person name="Dorjee K."/>
            <person name="Dupes A."/>
            <person name="Elong R."/>
            <person name="Falk J."/>
            <person name="Farina A."/>
            <person name="Faro S."/>
            <person name="Ferguson D."/>
            <person name="Fisher S."/>
            <person name="Foley C.D."/>
            <person name="Franke A."/>
            <person name="Friedrich D."/>
            <person name="Gadbois L."/>
            <person name="Gearin G."/>
            <person name="Gearin C.R."/>
            <person name="Giannoukos G."/>
            <person name="Goode T."/>
            <person name="Graham J."/>
            <person name="Grandbois E."/>
            <person name="Grewal S."/>
            <person name="Gyaltsen K."/>
            <person name="Hafez N."/>
            <person name="Hagos B."/>
            <person name="Hall J."/>
            <person name="Henson C."/>
            <person name="Hollinger A."/>
            <person name="Honan T."/>
            <person name="Huard M.D."/>
            <person name="Hughes L."/>
            <person name="Hurhula B."/>
            <person name="Husby M.E."/>
            <person name="Kamat A."/>
            <person name="Kanga B."/>
            <person name="Kashin S."/>
            <person name="Khazanovich D."/>
            <person name="Kisner P."/>
            <person name="Lance K."/>
            <person name="Lara M."/>
            <person name="Lee W."/>
            <person name="Lennon N."/>
            <person name="Letendre F."/>
            <person name="LeVine R."/>
            <person name="Lipovsky A."/>
            <person name="Liu X."/>
            <person name="Liu J."/>
            <person name="Liu S."/>
            <person name="Lokyitsang T."/>
            <person name="Lokyitsang Y."/>
            <person name="Lubonja R."/>
            <person name="Lui A."/>
            <person name="MacDonald P."/>
            <person name="Magnisalis V."/>
            <person name="Maru K."/>
            <person name="Matthews C."/>
            <person name="McCusker W."/>
            <person name="McDonough S."/>
            <person name="Mehta T."/>
            <person name="Meldrim J."/>
            <person name="Meneus L."/>
            <person name="Mihai O."/>
            <person name="Mihalev A."/>
            <person name="Mihova T."/>
            <person name="Mittelman R."/>
            <person name="Mlenga V."/>
            <person name="Montmayeur A."/>
            <person name="Mulrain L."/>
            <person name="Navidi A."/>
            <person name="Naylor J."/>
            <person name="Negash T."/>
            <person name="Nguyen T."/>
            <person name="Nguyen N."/>
            <person name="Nicol R."/>
            <person name="Norbu C."/>
            <person name="Norbu N."/>
            <person name="Novod N."/>
            <person name="O'Neill B."/>
            <person name="Osman S."/>
            <person name="Markiewicz E."/>
            <person name="Oyono O.L."/>
            <person name="Patti C."/>
            <person name="Phunkhang P."/>
            <person name="Pierre F."/>
            <person name="Priest M."/>
            <person name="Raghuraman S."/>
            <person name="Rege F."/>
            <person name="Reyes R."/>
            <person name="Rise C."/>
            <person name="Rogov P."/>
            <person name="Ross K."/>
            <person name="Ryan E."/>
            <person name="Settipalli S."/>
            <person name="Shea T."/>
            <person name="Sherpa N."/>
            <person name="Shi L."/>
            <person name="Shih D."/>
            <person name="Sparrow T."/>
            <person name="Spaulding J."/>
            <person name="Stalker J."/>
            <person name="Stange-Thomann N."/>
            <person name="Stavropoulos S."/>
            <person name="Stone C."/>
            <person name="Strader C."/>
            <person name="Tesfaye S."/>
            <person name="Thomson T."/>
            <person name="Thoulutsang Y."/>
            <person name="Thoulutsang D."/>
            <person name="Topham K."/>
            <person name="Topping I."/>
            <person name="Tsamla T."/>
            <person name="Vassiliev H."/>
            <person name="Vo A."/>
            <person name="Wangchuk T."/>
            <person name="Wangdi T."/>
            <person name="Weiand M."/>
            <person name="Wilkinson J."/>
            <person name="Wilson A."/>
            <person name="Yadav S."/>
            <person name="Young G."/>
            <person name="Yu Q."/>
            <person name="Zembek L."/>
            <person name="Zhong D."/>
            <person name="Zimmer A."/>
            <person name="Zwirko Z."/>
            <person name="Jaffe D.B."/>
            <person name="Alvarez P."/>
            <person name="Brockman W."/>
            <person name="Butler J."/>
            <person name="Chin C."/>
            <person name="Gnerre S."/>
            <person name="Grabherr M."/>
            <person name="Kleber M."/>
            <person name="Mauceli E."/>
            <person name="MacCallum I."/>
        </authorList>
    </citation>
    <scope>NUCLEOTIDE SEQUENCE [LARGE SCALE GENOMIC DNA]</scope>
    <source>
        <strain evidence="3">Tucson 15081-1352.22</strain>
    </source>
</reference>
<dbReference type="Proteomes" id="UP000009192">
    <property type="component" value="Unassembled WGS sequence"/>
</dbReference>
<evidence type="ECO:0008006" key="4">
    <source>
        <dbReference type="Google" id="ProtNLM"/>
    </source>
</evidence>
<gene>
    <name evidence="2" type="primary">Dmoj\GI20112</name>
    <name evidence="2" type="ORF">Dmoj_GI20112</name>
</gene>
<organism evidence="2 3">
    <name type="scientific">Drosophila mojavensis</name>
    <name type="common">Fruit fly</name>
    <dbReference type="NCBI Taxonomy" id="7230"/>
    <lineage>
        <taxon>Eukaryota</taxon>
        <taxon>Metazoa</taxon>
        <taxon>Ecdysozoa</taxon>
        <taxon>Arthropoda</taxon>
        <taxon>Hexapoda</taxon>
        <taxon>Insecta</taxon>
        <taxon>Pterygota</taxon>
        <taxon>Neoptera</taxon>
        <taxon>Endopterygota</taxon>
        <taxon>Diptera</taxon>
        <taxon>Brachycera</taxon>
        <taxon>Muscomorpha</taxon>
        <taxon>Ephydroidea</taxon>
        <taxon>Drosophilidae</taxon>
        <taxon>Drosophila</taxon>
    </lineage>
</organism>
<dbReference type="PANTHER" id="PTHR21112">
    <property type="entry name" value="CHEMOSENSORY PROTEIN A 29A-RELATED"/>
    <property type="match status" value="1"/>
</dbReference>
<sequence>MNMSTRLRDVLAATFVVLCLWHCCAGKRNWDYEPISVHFVTSDASKIDVITEVVRVNRYEYAISGNLTVTEDMDETAMVEALCYRSKSGAEDDYSILPFSIPNQPLEDFAKSYYKDIIYKSLKHCSNAPPPEQAYPWPKGVVTFDMCSATGEGLPEYLPEGYYKIIFNVRGRVEIVYTGIVKLTTKLF</sequence>
<dbReference type="HOGENOM" id="CLU_125152_1_0_1"/>
<evidence type="ECO:0000256" key="1">
    <source>
        <dbReference type="SAM" id="SignalP"/>
    </source>
</evidence>
<evidence type="ECO:0000313" key="2">
    <source>
        <dbReference type="EMBL" id="EDW08738.2"/>
    </source>
</evidence>
<feature type="signal peptide" evidence="1">
    <location>
        <begin position="1"/>
        <end position="26"/>
    </location>
</feature>
<keyword evidence="1" id="KW-0732">Signal</keyword>
<dbReference type="InterPro" id="IPR010512">
    <property type="entry name" value="DUF1091"/>
</dbReference>
<accession>B4KM74</accession>
<name>B4KM74_DROMO</name>
<dbReference type="InParanoid" id="B4KM74"/>
<dbReference type="eggNOG" id="ENOG502TBEJ">
    <property type="taxonomic scope" value="Eukaryota"/>
</dbReference>
<evidence type="ECO:0000313" key="3">
    <source>
        <dbReference type="Proteomes" id="UP000009192"/>
    </source>
</evidence>
<dbReference type="Pfam" id="PF06477">
    <property type="entry name" value="DUF1091"/>
    <property type="match status" value="1"/>
</dbReference>
<dbReference type="EMBL" id="CH933808">
    <property type="protein sequence ID" value="EDW08738.2"/>
    <property type="molecule type" value="Genomic_DNA"/>
</dbReference>
<dbReference type="OrthoDB" id="8043478at2759"/>
<keyword evidence="3" id="KW-1185">Reference proteome</keyword>
<dbReference type="AlphaFoldDB" id="B4KM74"/>
<feature type="chain" id="PRO_5006456600" description="MD-2-related lipid-recognition domain-containing protein" evidence="1">
    <location>
        <begin position="27"/>
        <end position="188"/>
    </location>
</feature>